<dbReference type="Proteomes" id="UP000229678">
    <property type="component" value="Chromosome"/>
</dbReference>
<dbReference type="GO" id="GO:0030170">
    <property type="term" value="F:pyridoxal phosphate binding"/>
    <property type="evidence" value="ECO:0007669"/>
    <property type="project" value="InterPro"/>
</dbReference>
<dbReference type="InterPro" id="IPR015424">
    <property type="entry name" value="PyrdxlP-dep_Trfase"/>
</dbReference>
<sequence>MNVSDNGLWKKNVESIRKPLEDGRRIALEKGISETAIIDFSSTSNPLGSPFNYPDCKLCLEDIFSRVESMYSYFPDNEYSELRSIAAKYFGNNIAADNIFPALGVEDVIRMVFSSVIEKGDTVLLNRSQNPADEKHCIISGGEVNYVCEENLRNISSGLLSKAKLILLTNPDNLFGHLYSKSDLISLLQRCNDHSTLLVVDESLIDFAAESVTMVDEVSHNTNLLVIRSLKDTFSLPGAGIAFGITNENFAAILNRVRNLFNLGLLEEATALSLLDVQEELINTYLPASRQFVRENRRYLMERLSKVRKFKTHESDTSFVLVDVSAASLDSVELTRRLAEKGLLVRNCSEFYSMDRNFIRVSVRPKEDTDRLVEAIGTVVVDSARDSAMENLNQILDEEPVRPLGANRACPYYPCHFKGQDCTFCFCPFYPCGDERTGGRWVCRSSGGKVWSCEKCGLVHQKPTVQKLLDVLKCEGEMEYKLKKAWDEVMEPLL</sequence>
<name>A0A2D3C4L6_9EURY</name>
<dbReference type="InterPro" id="IPR007212">
    <property type="entry name" value="Zf-like"/>
</dbReference>
<keyword evidence="2" id="KW-0663">Pyridoxal phosphate</keyword>
<dbReference type="CDD" id="cd00609">
    <property type="entry name" value="AAT_like"/>
    <property type="match status" value="1"/>
</dbReference>
<evidence type="ECO:0000259" key="3">
    <source>
        <dbReference type="Pfam" id="PF00155"/>
    </source>
</evidence>
<evidence type="ECO:0008006" key="7">
    <source>
        <dbReference type="Google" id="ProtNLM"/>
    </source>
</evidence>
<evidence type="ECO:0000256" key="2">
    <source>
        <dbReference type="ARBA" id="ARBA00022898"/>
    </source>
</evidence>
<protein>
    <recommendedName>
        <fullName evidence="7">Threonine-phosphate decarboxylase</fullName>
    </recommendedName>
</protein>
<accession>A0A2D3C4L6</accession>
<dbReference type="PANTHER" id="PTHR42885:SF1">
    <property type="entry name" value="THREONINE-PHOSPHATE DECARBOXYLASE"/>
    <property type="match status" value="1"/>
</dbReference>
<dbReference type="Gene3D" id="3.90.1150.10">
    <property type="entry name" value="Aspartate Aminotransferase, domain 1"/>
    <property type="match status" value="1"/>
</dbReference>
<evidence type="ECO:0000313" key="6">
    <source>
        <dbReference type="Proteomes" id="UP000229678"/>
    </source>
</evidence>
<dbReference type="InterPro" id="IPR015422">
    <property type="entry name" value="PyrdxlP-dep_Trfase_small"/>
</dbReference>
<dbReference type="Pfam" id="PF04071">
    <property type="entry name" value="zf-like"/>
    <property type="match status" value="1"/>
</dbReference>
<dbReference type="EMBL" id="CP017881">
    <property type="protein sequence ID" value="ATU08442.1"/>
    <property type="molecule type" value="Genomic_DNA"/>
</dbReference>
<evidence type="ECO:0000259" key="4">
    <source>
        <dbReference type="Pfam" id="PF04071"/>
    </source>
</evidence>
<reference evidence="6" key="1">
    <citation type="submission" date="2016-10" db="EMBL/GenBank/DDBJ databases">
        <authorList>
            <person name="L'haridon S."/>
            <person name="Corre E."/>
        </authorList>
    </citation>
    <scope>NUCLEOTIDE SEQUENCE [LARGE SCALE GENOMIC DNA]</scope>
    <source>
        <strain evidence="6">FDF-1T</strain>
    </source>
</reference>
<dbReference type="Gene3D" id="3.40.640.10">
    <property type="entry name" value="Type I PLP-dependent aspartate aminotransferase-like (Major domain)"/>
    <property type="match status" value="1"/>
</dbReference>
<evidence type="ECO:0000313" key="5">
    <source>
        <dbReference type="EMBL" id="ATU08442.1"/>
    </source>
</evidence>
<dbReference type="InterPro" id="IPR004839">
    <property type="entry name" value="Aminotransferase_I/II_large"/>
</dbReference>
<comment type="cofactor">
    <cofactor evidence="1">
        <name>pyridoxal 5'-phosphate</name>
        <dbReference type="ChEBI" id="CHEBI:597326"/>
    </cofactor>
</comment>
<dbReference type="InterPro" id="IPR015421">
    <property type="entry name" value="PyrdxlP-dep_Trfase_major"/>
</dbReference>
<dbReference type="SUPFAM" id="SSF53383">
    <property type="entry name" value="PLP-dependent transferases"/>
    <property type="match status" value="1"/>
</dbReference>
<dbReference type="KEGG" id="mpot:BKM01_06440"/>
<dbReference type="Pfam" id="PF00155">
    <property type="entry name" value="Aminotran_1_2"/>
    <property type="match status" value="1"/>
</dbReference>
<evidence type="ECO:0000256" key="1">
    <source>
        <dbReference type="ARBA" id="ARBA00001933"/>
    </source>
</evidence>
<feature type="domain" description="Aminotransferase class I/classII large" evidence="3">
    <location>
        <begin position="73"/>
        <end position="376"/>
    </location>
</feature>
<gene>
    <name evidence="5" type="ORF">BKM01_06440</name>
</gene>
<proteinExistence type="predicted"/>
<organism evidence="5 6">
    <name type="scientific">Methanohalophilus portucalensis</name>
    <dbReference type="NCBI Taxonomy" id="39664"/>
    <lineage>
        <taxon>Archaea</taxon>
        <taxon>Methanobacteriati</taxon>
        <taxon>Methanobacteriota</taxon>
        <taxon>Stenosarchaea group</taxon>
        <taxon>Methanomicrobia</taxon>
        <taxon>Methanosarcinales</taxon>
        <taxon>Methanosarcinaceae</taxon>
        <taxon>Methanohalophilus</taxon>
    </lineage>
</organism>
<feature type="domain" description="Cysteine-rich small" evidence="4">
    <location>
        <begin position="405"/>
        <end position="476"/>
    </location>
</feature>
<dbReference type="AlphaFoldDB" id="A0A2D3C4L6"/>
<dbReference type="PANTHER" id="PTHR42885">
    <property type="entry name" value="HISTIDINOL-PHOSPHATE AMINOTRANSFERASE-RELATED"/>
    <property type="match status" value="1"/>
</dbReference>